<name>A0AAD4LH65_9AGAM</name>
<organism evidence="1 2">
    <name type="scientific">Lactarius akahatsu</name>
    <dbReference type="NCBI Taxonomy" id="416441"/>
    <lineage>
        <taxon>Eukaryota</taxon>
        <taxon>Fungi</taxon>
        <taxon>Dikarya</taxon>
        <taxon>Basidiomycota</taxon>
        <taxon>Agaricomycotina</taxon>
        <taxon>Agaricomycetes</taxon>
        <taxon>Russulales</taxon>
        <taxon>Russulaceae</taxon>
        <taxon>Lactarius</taxon>
    </lineage>
</organism>
<dbReference type="AlphaFoldDB" id="A0AAD4LH65"/>
<dbReference type="Proteomes" id="UP001201163">
    <property type="component" value="Unassembled WGS sequence"/>
</dbReference>
<reference evidence="1" key="1">
    <citation type="submission" date="2022-01" db="EMBL/GenBank/DDBJ databases">
        <title>Comparative genomics reveals a dynamic genome evolution in the ectomycorrhizal milk-cap (Lactarius) mushrooms.</title>
        <authorList>
            <consortium name="DOE Joint Genome Institute"/>
            <person name="Lebreton A."/>
            <person name="Tang N."/>
            <person name="Kuo A."/>
            <person name="LaButti K."/>
            <person name="Drula E."/>
            <person name="Barry K."/>
            <person name="Clum A."/>
            <person name="Lipzen A."/>
            <person name="Mousain D."/>
            <person name="Ng V."/>
            <person name="Wang R."/>
            <person name="Wang X."/>
            <person name="Dai Y."/>
            <person name="Henrissat B."/>
            <person name="Grigoriev I.V."/>
            <person name="Guerin-Laguette A."/>
            <person name="Yu F."/>
            <person name="Martin F.M."/>
        </authorList>
    </citation>
    <scope>NUCLEOTIDE SEQUENCE</scope>
    <source>
        <strain evidence="1">QP</strain>
    </source>
</reference>
<proteinExistence type="predicted"/>
<keyword evidence="2" id="KW-1185">Reference proteome</keyword>
<gene>
    <name evidence="1" type="ORF">EDB92DRAFT_1816014</name>
</gene>
<comment type="caution">
    <text evidence="1">The sequence shown here is derived from an EMBL/GenBank/DDBJ whole genome shotgun (WGS) entry which is preliminary data.</text>
</comment>
<sequence length="227" mass="24007">MTRGVRICTTTGAEGRGTRGEILAFPKSPGHGLTVAGRSKYTCSTHEIRTVFYTTNPDTPTGRVKETAVFEDLFVGVEDSSSGKATVEMQDWDSHPNFEVAMGQSRTVGRSIGVEDGGGCVSEGNGNGNKAVEARANDPGSNQKRGIGLAGLDQEPTLAAERGQRTVTPGLIGSSLEGLVLGCHQSNLTRAGIKGGADIFNRKEVVYREKLGTYDRNDMEKGGNGEL</sequence>
<dbReference type="EMBL" id="JAKELL010000023">
    <property type="protein sequence ID" value="KAH8992169.1"/>
    <property type="molecule type" value="Genomic_DNA"/>
</dbReference>
<accession>A0AAD4LH65</accession>
<evidence type="ECO:0000313" key="2">
    <source>
        <dbReference type="Proteomes" id="UP001201163"/>
    </source>
</evidence>
<evidence type="ECO:0000313" key="1">
    <source>
        <dbReference type="EMBL" id="KAH8992169.1"/>
    </source>
</evidence>
<protein>
    <submittedName>
        <fullName evidence="1">Uncharacterized protein</fullName>
    </submittedName>
</protein>